<evidence type="ECO:0000313" key="2">
    <source>
        <dbReference type="Proteomes" id="UP000828390"/>
    </source>
</evidence>
<dbReference type="AlphaFoldDB" id="A0A9D4DCD9"/>
<protein>
    <submittedName>
        <fullName evidence="1">Uncharacterized protein</fullName>
    </submittedName>
</protein>
<dbReference type="Proteomes" id="UP000828390">
    <property type="component" value="Unassembled WGS sequence"/>
</dbReference>
<accession>A0A9D4DCD9</accession>
<dbReference type="EMBL" id="JAIWYP010000010">
    <property type="protein sequence ID" value="KAH3746433.1"/>
    <property type="molecule type" value="Genomic_DNA"/>
</dbReference>
<comment type="caution">
    <text evidence="1">The sequence shown here is derived from an EMBL/GenBank/DDBJ whole genome shotgun (WGS) entry which is preliminary data.</text>
</comment>
<evidence type="ECO:0000313" key="1">
    <source>
        <dbReference type="EMBL" id="KAH3746433.1"/>
    </source>
</evidence>
<name>A0A9D4DCD9_DREPO</name>
<reference evidence="1" key="2">
    <citation type="submission" date="2020-11" db="EMBL/GenBank/DDBJ databases">
        <authorList>
            <person name="McCartney M.A."/>
            <person name="Auch B."/>
            <person name="Kono T."/>
            <person name="Mallez S."/>
            <person name="Becker A."/>
            <person name="Gohl D.M."/>
            <person name="Silverstein K.A.T."/>
            <person name="Koren S."/>
            <person name="Bechman K.B."/>
            <person name="Herman A."/>
            <person name="Abrahante J.E."/>
            <person name="Garbe J."/>
        </authorList>
    </citation>
    <scope>NUCLEOTIDE SEQUENCE</scope>
    <source>
        <strain evidence="1">Duluth1</strain>
        <tissue evidence="1">Whole animal</tissue>
    </source>
</reference>
<keyword evidence="2" id="KW-1185">Reference proteome</keyword>
<gene>
    <name evidence="1" type="ORF">DPMN_180841</name>
</gene>
<sequence>MKRMTSRRHDDRFSVLLPFPALTTITPASLTDYSAGEDLGVKWVSRTHTGLSRPGPLLARTSLTLAGNNSLKTSEKSERKKKMPIKRIEQIFATLRQTI</sequence>
<reference evidence="1" key="1">
    <citation type="journal article" date="2019" name="bioRxiv">
        <title>The Genome of the Zebra Mussel, Dreissena polymorpha: A Resource for Invasive Species Research.</title>
        <authorList>
            <person name="McCartney M.A."/>
            <person name="Auch B."/>
            <person name="Kono T."/>
            <person name="Mallez S."/>
            <person name="Zhang Y."/>
            <person name="Obille A."/>
            <person name="Becker A."/>
            <person name="Abrahante J.E."/>
            <person name="Garbe J."/>
            <person name="Badalamenti J.P."/>
            <person name="Herman A."/>
            <person name="Mangelson H."/>
            <person name="Liachko I."/>
            <person name="Sullivan S."/>
            <person name="Sone E.D."/>
            <person name="Koren S."/>
            <person name="Silverstein K.A.T."/>
            <person name="Beckman K.B."/>
            <person name="Gohl D.M."/>
        </authorList>
    </citation>
    <scope>NUCLEOTIDE SEQUENCE</scope>
    <source>
        <strain evidence="1">Duluth1</strain>
        <tissue evidence="1">Whole animal</tissue>
    </source>
</reference>
<proteinExistence type="predicted"/>
<organism evidence="1 2">
    <name type="scientific">Dreissena polymorpha</name>
    <name type="common">Zebra mussel</name>
    <name type="synonym">Mytilus polymorpha</name>
    <dbReference type="NCBI Taxonomy" id="45954"/>
    <lineage>
        <taxon>Eukaryota</taxon>
        <taxon>Metazoa</taxon>
        <taxon>Spiralia</taxon>
        <taxon>Lophotrochozoa</taxon>
        <taxon>Mollusca</taxon>
        <taxon>Bivalvia</taxon>
        <taxon>Autobranchia</taxon>
        <taxon>Heteroconchia</taxon>
        <taxon>Euheterodonta</taxon>
        <taxon>Imparidentia</taxon>
        <taxon>Neoheterodontei</taxon>
        <taxon>Myida</taxon>
        <taxon>Dreissenoidea</taxon>
        <taxon>Dreissenidae</taxon>
        <taxon>Dreissena</taxon>
    </lineage>
</organism>